<dbReference type="InterPro" id="IPR020846">
    <property type="entry name" value="MFS_dom"/>
</dbReference>
<evidence type="ECO:0000256" key="1">
    <source>
        <dbReference type="ARBA" id="ARBA00004141"/>
    </source>
</evidence>
<keyword evidence="8 10" id="KW-0472">Membrane</keyword>
<comment type="caution">
    <text evidence="12">The sequence shown here is derived from an EMBL/GenBank/DDBJ whole genome shotgun (WGS) entry which is preliminary data.</text>
</comment>
<dbReference type="SUPFAM" id="SSF103473">
    <property type="entry name" value="MFS general substrate transporter"/>
    <property type="match status" value="1"/>
</dbReference>
<keyword evidence="5 10" id="KW-0812">Transmembrane</keyword>
<evidence type="ECO:0000256" key="5">
    <source>
        <dbReference type="ARBA" id="ARBA00022692"/>
    </source>
</evidence>
<feature type="transmembrane region" description="Helical" evidence="10">
    <location>
        <begin position="350"/>
        <end position="370"/>
    </location>
</feature>
<comment type="similarity">
    <text evidence="2 9">Belongs to the major facilitator superfamily. Sugar transporter (TC 2.A.1.1) family.</text>
</comment>
<reference evidence="12 13" key="1">
    <citation type="journal article" date="2018" name="Sci. Rep.">
        <title>Raphidocelis subcapitata (=Pseudokirchneriella subcapitata) provides an insight into genome evolution and environmental adaptations in the Sphaeropleales.</title>
        <authorList>
            <person name="Suzuki S."/>
            <person name="Yamaguchi H."/>
            <person name="Nakajima N."/>
            <person name="Kawachi M."/>
        </authorList>
    </citation>
    <scope>NUCLEOTIDE SEQUENCE [LARGE SCALE GENOMIC DNA]</scope>
    <source>
        <strain evidence="12 13">NIES-35</strain>
    </source>
</reference>
<dbReference type="Gene3D" id="1.20.1250.20">
    <property type="entry name" value="MFS general substrate transporter like domains"/>
    <property type="match status" value="1"/>
</dbReference>
<evidence type="ECO:0000259" key="11">
    <source>
        <dbReference type="PROSITE" id="PS50850"/>
    </source>
</evidence>
<keyword evidence="3 9" id="KW-0813">Transport</keyword>
<evidence type="ECO:0000313" key="13">
    <source>
        <dbReference type="Proteomes" id="UP000247498"/>
    </source>
</evidence>
<keyword evidence="7 10" id="KW-1133">Transmembrane helix</keyword>
<dbReference type="InterPro" id="IPR003663">
    <property type="entry name" value="Sugar/inositol_transpt"/>
</dbReference>
<dbReference type="GO" id="GO:0015293">
    <property type="term" value="F:symporter activity"/>
    <property type="evidence" value="ECO:0007669"/>
    <property type="project" value="UniProtKB-KW"/>
</dbReference>
<dbReference type="Pfam" id="PF00083">
    <property type="entry name" value="Sugar_tr"/>
    <property type="match status" value="1"/>
</dbReference>
<protein>
    <submittedName>
        <fullName evidence="12">Sugar transport protein</fullName>
    </submittedName>
</protein>
<accession>A0A2V0NVV5</accession>
<dbReference type="InterPro" id="IPR005828">
    <property type="entry name" value="MFS_sugar_transport-like"/>
</dbReference>
<feature type="transmembrane region" description="Helical" evidence="10">
    <location>
        <begin position="24"/>
        <end position="44"/>
    </location>
</feature>
<dbReference type="CDD" id="cd17361">
    <property type="entry name" value="MFS_STP"/>
    <property type="match status" value="1"/>
</dbReference>
<dbReference type="Proteomes" id="UP000247498">
    <property type="component" value="Unassembled WGS sequence"/>
</dbReference>
<dbReference type="AlphaFoldDB" id="A0A2V0NVV5"/>
<dbReference type="PROSITE" id="PS00216">
    <property type="entry name" value="SUGAR_TRANSPORT_1"/>
    <property type="match status" value="1"/>
</dbReference>
<dbReference type="NCBIfam" id="TIGR00879">
    <property type="entry name" value="SP"/>
    <property type="match status" value="1"/>
</dbReference>
<sequence>MAPGVAASGPSFDKERIALYESKMTPAVALIAVVAASGGLLFGFDNGISGGVIAHPDFGPKFFPHMAHAENKGDAFCKYDDHLLQLFTSSLFLAAGASAMVGSWTCNKFGRKLTMLAGGLCFLVGTALVAGAVATPMLVVGRIVLGFGVGFACQATPLYLSEMAPHTARGSLNIMFQLAVTIGILAAQLINYGTQYLRPHGWRVSLAMGAVPALLLTVGALILPDTPNALVLRGKKEEGRKVLQRIRGTEHVDVEFEDIVEAVNVASSVGNPYRTIVRRRYWPQLTITILIPVFQQLTGINAIMFYAPQLFEATGASTNAALLASVVTGVVNVVSTLVAIFLVDRAGRRFLFLEGGTQMIICEVVVGVLIHYNFKNPGNEAMAGAIVALICIYVAGFAWSWGPLGWLVPSEIQPLETRAAGMGIATLMNFLFTFLIGQIFLSVLCGLKYGTFFLFAGFVVIMTLFVLFCVPETKGVPIEELNEVVTQKHWLWSRVVKDAAAPQIEITKPKKGTV</sequence>
<dbReference type="PANTHER" id="PTHR23500">
    <property type="entry name" value="SOLUTE CARRIER FAMILY 2, FACILITATED GLUCOSE TRANSPORTER"/>
    <property type="match status" value="1"/>
</dbReference>
<dbReference type="GO" id="GO:0016020">
    <property type="term" value="C:membrane"/>
    <property type="evidence" value="ECO:0007669"/>
    <property type="project" value="UniProtKB-SubCell"/>
</dbReference>
<evidence type="ECO:0000256" key="9">
    <source>
        <dbReference type="RuleBase" id="RU003346"/>
    </source>
</evidence>
<comment type="subcellular location">
    <subcellularLocation>
        <location evidence="1">Membrane</location>
        <topology evidence="1">Multi-pass membrane protein</topology>
    </subcellularLocation>
</comment>
<organism evidence="12 13">
    <name type="scientific">Raphidocelis subcapitata</name>
    <dbReference type="NCBI Taxonomy" id="307507"/>
    <lineage>
        <taxon>Eukaryota</taxon>
        <taxon>Viridiplantae</taxon>
        <taxon>Chlorophyta</taxon>
        <taxon>core chlorophytes</taxon>
        <taxon>Chlorophyceae</taxon>
        <taxon>CS clade</taxon>
        <taxon>Sphaeropleales</taxon>
        <taxon>Selenastraceae</taxon>
        <taxon>Raphidocelis</taxon>
    </lineage>
</organism>
<dbReference type="PRINTS" id="PR00171">
    <property type="entry name" value="SUGRTRNSPORT"/>
</dbReference>
<dbReference type="PROSITE" id="PS00217">
    <property type="entry name" value="SUGAR_TRANSPORT_2"/>
    <property type="match status" value="1"/>
</dbReference>
<evidence type="ECO:0000256" key="7">
    <source>
        <dbReference type="ARBA" id="ARBA00022989"/>
    </source>
</evidence>
<dbReference type="InParanoid" id="A0A2V0NVV5"/>
<dbReference type="InterPro" id="IPR005829">
    <property type="entry name" value="Sugar_transporter_CS"/>
</dbReference>
<dbReference type="FunCoup" id="A0A2V0NVV5">
    <property type="interactions" value="321"/>
</dbReference>
<evidence type="ECO:0000256" key="8">
    <source>
        <dbReference type="ARBA" id="ARBA00023136"/>
    </source>
</evidence>
<feature type="transmembrane region" description="Helical" evidence="10">
    <location>
        <begin position="139"/>
        <end position="160"/>
    </location>
</feature>
<feature type="transmembrane region" description="Helical" evidence="10">
    <location>
        <begin position="83"/>
        <end position="101"/>
    </location>
</feature>
<feature type="transmembrane region" description="Helical" evidence="10">
    <location>
        <begin position="113"/>
        <end position="133"/>
    </location>
</feature>
<dbReference type="InterPro" id="IPR045262">
    <property type="entry name" value="STP/PLT_plant"/>
</dbReference>
<keyword evidence="13" id="KW-1185">Reference proteome</keyword>
<evidence type="ECO:0000313" key="12">
    <source>
        <dbReference type="EMBL" id="GBF88955.1"/>
    </source>
</evidence>
<gene>
    <name evidence="12" type="ORF">Rsub_01454</name>
</gene>
<feature type="transmembrane region" description="Helical" evidence="10">
    <location>
        <begin position="172"/>
        <end position="190"/>
    </location>
</feature>
<evidence type="ECO:0000256" key="2">
    <source>
        <dbReference type="ARBA" id="ARBA00010992"/>
    </source>
</evidence>
<dbReference type="InterPro" id="IPR036259">
    <property type="entry name" value="MFS_trans_sf"/>
</dbReference>
<dbReference type="OrthoDB" id="5296287at2759"/>
<dbReference type="InterPro" id="IPR044778">
    <property type="entry name" value="MFS_STP/MST-like_plant"/>
</dbReference>
<keyword evidence="4 12" id="KW-0762">Sugar transport</keyword>
<dbReference type="FunFam" id="1.20.1250.20:FF:000002">
    <property type="entry name" value="Sugar transport protein 13"/>
    <property type="match status" value="1"/>
</dbReference>
<evidence type="ECO:0000256" key="4">
    <source>
        <dbReference type="ARBA" id="ARBA00022597"/>
    </source>
</evidence>
<dbReference type="PROSITE" id="PS50850">
    <property type="entry name" value="MFS"/>
    <property type="match status" value="1"/>
</dbReference>
<feature type="transmembrane region" description="Helical" evidence="10">
    <location>
        <begin position="449"/>
        <end position="470"/>
    </location>
</feature>
<keyword evidence="6" id="KW-0769">Symport</keyword>
<feature type="transmembrane region" description="Helical" evidence="10">
    <location>
        <begin position="285"/>
        <end position="308"/>
    </location>
</feature>
<feature type="domain" description="Major facilitator superfamily (MFS) profile" evidence="11">
    <location>
        <begin position="31"/>
        <end position="474"/>
    </location>
</feature>
<dbReference type="PANTHER" id="PTHR23500:SF357">
    <property type="entry name" value="IP12678P"/>
    <property type="match status" value="1"/>
</dbReference>
<feature type="transmembrane region" description="Helical" evidence="10">
    <location>
        <begin position="420"/>
        <end position="443"/>
    </location>
</feature>
<feature type="transmembrane region" description="Helical" evidence="10">
    <location>
        <begin position="202"/>
        <end position="223"/>
    </location>
</feature>
<dbReference type="GO" id="GO:0015145">
    <property type="term" value="F:monosaccharide transmembrane transporter activity"/>
    <property type="evidence" value="ECO:0007669"/>
    <property type="project" value="InterPro"/>
</dbReference>
<evidence type="ECO:0000256" key="10">
    <source>
        <dbReference type="SAM" id="Phobius"/>
    </source>
</evidence>
<feature type="transmembrane region" description="Helical" evidence="10">
    <location>
        <begin position="320"/>
        <end position="343"/>
    </location>
</feature>
<feature type="transmembrane region" description="Helical" evidence="10">
    <location>
        <begin position="382"/>
        <end position="408"/>
    </location>
</feature>
<name>A0A2V0NVV5_9CHLO</name>
<evidence type="ECO:0000256" key="3">
    <source>
        <dbReference type="ARBA" id="ARBA00022448"/>
    </source>
</evidence>
<dbReference type="EMBL" id="BDRX01000007">
    <property type="protein sequence ID" value="GBF88955.1"/>
    <property type="molecule type" value="Genomic_DNA"/>
</dbReference>
<proteinExistence type="inferred from homology"/>
<evidence type="ECO:0000256" key="6">
    <source>
        <dbReference type="ARBA" id="ARBA00022847"/>
    </source>
</evidence>